<accession>G4YLZ1</accession>
<feature type="transmembrane region" description="Helical" evidence="1">
    <location>
        <begin position="148"/>
        <end position="168"/>
    </location>
</feature>
<keyword evidence="1" id="KW-1133">Transmembrane helix</keyword>
<evidence type="ECO:0000313" key="3">
    <source>
        <dbReference type="Proteomes" id="UP000002640"/>
    </source>
</evidence>
<reference evidence="2 3" key="1">
    <citation type="journal article" date="2006" name="Science">
        <title>Phytophthora genome sequences uncover evolutionary origins and mechanisms of pathogenesis.</title>
        <authorList>
            <person name="Tyler B.M."/>
            <person name="Tripathy S."/>
            <person name="Zhang X."/>
            <person name="Dehal P."/>
            <person name="Jiang R.H."/>
            <person name="Aerts A."/>
            <person name="Arredondo F.D."/>
            <person name="Baxter L."/>
            <person name="Bensasson D."/>
            <person name="Beynon J.L."/>
            <person name="Chapman J."/>
            <person name="Damasceno C.M."/>
            <person name="Dorrance A.E."/>
            <person name="Dou D."/>
            <person name="Dickerman A.W."/>
            <person name="Dubchak I.L."/>
            <person name="Garbelotto M."/>
            <person name="Gijzen M."/>
            <person name="Gordon S.G."/>
            <person name="Govers F."/>
            <person name="Grunwald N.J."/>
            <person name="Huang W."/>
            <person name="Ivors K.L."/>
            <person name="Jones R.W."/>
            <person name="Kamoun S."/>
            <person name="Krampis K."/>
            <person name="Lamour K.H."/>
            <person name="Lee M.K."/>
            <person name="McDonald W.H."/>
            <person name="Medina M."/>
            <person name="Meijer H.J."/>
            <person name="Nordberg E.K."/>
            <person name="Maclean D.J."/>
            <person name="Ospina-Giraldo M.D."/>
            <person name="Morris P.F."/>
            <person name="Phuntumart V."/>
            <person name="Putnam N.H."/>
            <person name="Rash S."/>
            <person name="Rose J.K."/>
            <person name="Sakihama Y."/>
            <person name="Salamov A.A."/>
            <person name="Savidor A."/>
            <person name="Scheuring C.F."/>
            <person name="Smith B.M."/>
            <person name="Sobral B.W."/>
            <person name="Terry A."/>
            <person name="Torto-Alalibo T.A."/>
            <person name="Win J."/>
            <person name="Xu Z."/>
            <person name="Zhang H."/>
            <person name="Grigoriev I.V."/>
            <person name="Rokhsar D.S."/>
            <person name="Boore J.L."/>
        </authorList>
    </citation>
    <scope>NUCLEOTIDE SEQUENCE [LARGE SCALE GENOMIC DNA]</scope>
    <source>
        <strain evidence="2 3">P6497</strain>
    </source>
</reference>
<feature type="transmembrane region" description="Helical" evidence="1">
    <location>
        <begin position="110"/>
        <end position="128"/>
    </location>
</feature>
<dbReference type="Proteomes" id="UP000002640">
    <property type="component" value="Unassembled WGS sequence"/>
</dbReference>
<dbReference type="EMBL" id="JH159151">
    <property type="protein sequence ID" value="EGZ27186.1"/>
    <property type="molecule type" value="Genomic_DNA"/>
</dbReference>
<feature type="non-terminal residue" evidence="2">
    <location>
        <position position="1"/>
    </location>
</feature>
<gene>
    <name evidence="2" type="ORF">PHYSODRAFT_468493</name>
</gene>
<evidence type="ECO:0000313" key="2">
    <source>
        <dbReference type="EMBL" id="EGZ27186.1"/>
    </source>
</evidence>
<evidence type="ECO:0000256" key="1">
    <source>
        <dbReference type="SAM" id="Phobius"/>
    </source>
</evidence>
<dbReference type="AlphaFoldDB" id="G4YLZ1"/>
<dbReference type="OMA" id="FWGPGQE"/>
<keyword evidence="3" id="KW-1185">Reference proteome</keyword>
<protein>
    <submittedName>
        <fullName evidence="2">Uncharacterized protein</fullName>
    </submittedName>
</protein>
<dbReference type="KEGG" id="psoj:PHYSODRAFT_468493"/>
<keyword evidence="1" id="KW-0472">Membrane</keyword>
<dbReference type="InParanoid" id="G4YLZ1"/>
<feature type="transmembrane region" description="Helical" evidence="1">
    <location>
        <begin position="80"/>
        <end position="98"/>
    </location>
</feature>
<dbReference type="RefSeq" id="XP_009514461.1">
    <property type="nucleotide sequence ID" value="XM_009516166.1"/>
</dbReference>
<dbReference type="GeneID" id="20653692"/>
<organism evidence="2 3">
    <name type="scientific">Phytophthora sojae (strain P6497)</name>
    <name type="common">Soybean stem and root rot agent</name>
    <name type="synonym">Phytophthora megasperma f. sp. glycines</name>
    <dbReference type="NCBI Taxonomy" id="1094619"/>
    <lineage>
        <taxon>Eukaryota</taxon>
        <taxon>Sar</taxon>
        <taxon>Stramenopiles</taxon>
        <taxon>Oomycota</taxon>
        <taxon>Peronosporomycetes</taxon>
        <taxon>Peronosporales</taxon>
        <taxon>Peronosporaceae</taxon>
        <taxon>Phytophthora</taxon>
    </lineage>
</organism>
<sequence length="214" mass="25288">QWYWPEENNVYRMLQMSRAESRYQWSQKYAFFRKHFQAGHMSAEAWNTIDTAYDNIYNEKSRFLYDFWGPGQEEMSVYETQINVGLFYVLWIAIIYAVTTPKAAQAASKISFVALMALLAIEMTVRLTRYDPVITEIAPFTTPREYLLWGHRFFPIVVFTVVMIKKVFYVDMEKHHQRVLIHMLEKNMETVAELLEVGKELMPEAATSNKTPKK</sequence>
<name>G4YLZ1_PHYSP</name>
<proteinExistence type="predicted"/>
<keyword evidence="1" id="KW-0812">Transmembrane</keyword>